<protein>
    <submittedName>
        <fullName evidence="2">Uncharacterized protein</fullName>
    </submittedName>
</protein>
<dbReference type="EMBL" id="JANBPY010002538">
    <property type="protein sequence ID" value="KAJ1954583.1"/>
    <property type="molecule type" value="Genomic_DNA"/>
</dbReference>
<feature type="region of interest" description="Disordered" evidence="1">
    <location>
        <begin position="216"/>
        <end position="235"/>
    </location>
</feature>
<feature type="compositionally biased region" description="Polar residues" evidence="1">
    <location>
        <begin position="354"/>
        <end position="363"/>
    </location>
</feature>
<reference evidence="2" key="1">
    <citation type="submission" date="2022-07" db="EMBL/GenBank/DDBJ databases">
        <title>Phylogenomic reconstructions and comparative analyses of Kickxellomycotina fungi.</title>
        <authorList>
            <person name="Reynolds N.K."/>
            <person name="Stajich J.E."/>
            <person name="Barry K."/>
            <person name="Grigoriev I.V."/>
            <person name="Crous P."/>
            <person name="Smith M.E."/>
        </authorList>
    </citation>
    <scope>NUCLEOTIDE SEQUENCE</scope>
    <source>
        <strain evidence="2">RSA 1196</strain>
    </source>
</reference>
<evidence type="ECO:0000313" key="2">
    <source>
        <dbReference type="EMBL" id="KAJ1954583.1"/>
    </source>
</evidence>
<proteinExistence type="predicted"/>
<feature type="compositionally biased region" description="Polar residues" evidence="1">
    <location>
        <begin position="218"/>
        <end position="227"/>
    </location>
</feature>
<comment type="caution">
    <text evidence="2">The sequence shown here is derived from an EMBL/GenBank/DDBJ whole genome shotgun (WGS) entry which is preliminary data.</text>
</comment>
<feature type="compositionally biased region" description="Polar residues" evidence="1">
    <location>
        <begin position="266"/>
        <end position="278"/>
    </location>
</feature>
<organism evidence="2 3">
    <name type="scientific">Dispira parvispora</name>
    <dbReference type="NCBI Taxonomy" id="1520584"/>
    <lineage>
        <taxon>Eukaryota</taxon>
        <taxon>Fungi</taxon>
        <taxon>Fungi incertae sedis</taxon>
        <taxon>Zoopagomycota</taxon>
        <taxon>Kickxellomycotina</taxon>
        <taxon>Dimargaritomycetes</taxon>
        <taxon>Dimargaritales</taxon>
        <taxon>Dimargaritaceae</taxon>
        <taxon>Dispira</taxon>
    </lineage>
</organism>
<dbReference type="Proteomes" id="UP001150925">
    <property type="component" value="Unassembled WGS sequence"/>
</dbReference>
<name>A0A9W8AQF8_9FUNG</name>
<dbReference type="AlphaFoldDB" id="A0A9W8AQF8"/>
<gene>
    <name evidence="2" type="ORF">IWQ62_005725</name>
</gene>
<evidence type="ECO:0000313" key="3">
    <source>
        <dbReference type="Proteomes" id="UP001150925"/>
    </source>
</evidence>
<feature type="region of interest" description="Disordered" evidence="1">
    <location>
        <begin position="175"/>
        <end position="195"/>
    </location>
</feature>
<accession>A0A9W8AQF8</accession>
<feature type="compositionally biased region" description="Pro residues" evidence="1">
    <location>
        <begin position="327"/>
        <end position="338"/>
    </location>
</feature>
<sequence length="446" mass="47787">MFKLFGKLFHGSSKHNGVSDHHYNGKDGSRRARLTTSHHAGASDKKMLLPHGRARAATYHTHPDTPVSYYPVGLGSSARPGGNLATQTGVVYYPYHSTRQPRPSALSGDRISAVTVSGVVPLTEENLQLHLSLNPPVKESKYERVLRYVMEQRKYALLDEEAEALPPLVNAEAAEPKVEANEPSSQQPVTKQTSGLAPLCSKVGLKPLPVHKLRKRSSATPLVNTPPLQDAAGHGDELSILGPVVRSSSQPHRKTSPLCAPLSPQAVATSEPPHSSPSIPDLDPQNKGTEPLEVTPAPQGKDSAVMINDGGDELPNYIRHSTEPAVRLPPTPRLPPLDIPVETSDPVKVADPQQDASEPSSPTAEVIHQGPDHPSLSPAAIKFRCDGRPEIHPKGGCVAPVVSPAPKSSLSKKDKMTARGVVPTTRHRKSNSVSAGFNALKRILRV</sequence>
<feature type="compositionally biased region" description="Polar residues" evidence="1">
    <location>
        <begin position="182"/>
        <end position="195"/>
    </location>
</feature>
<evidence type="ECO:0000256" key="1">
    <source>
        <dbReference type="SAM" id="MobiDB-lite"/>
    </source>
</evidence>
<keyword evidence="3" id="KW-1185">Reference proteome</keyword>
<dbReference type="OrthoDB" id="5592111at2759"/>
<feature type="region of interest" description="Disordered" evidence="1">
    <location>
        <begin position="393"/>
        <end position="433"/>
    </location>
</feature>
<feature type="region of interest" description="Disordered" evidence="1">
    <location>
        <begin position="246"/>
        <end position="380"/>
    </location>
</feature>